<keyword evidence="1 5" id="KW-0489">Methyltransferase</keyword>
<dbReference type="Gene3D" id="3.40.50.150">
    <property type="entry name" value="Vaccinia Virus protein VP39"/>
    <property type="match status" value="1"/>
</dbReference>
<name>A0A3T1DDS2_9BACL</name>
<dbReference type="SUPFAM" id="SSF53335">
    <property type="entry name" value="S-adenosyl-L-methionine-dependent methyltransferases"/>
    <property type="match status" value="1"/>
</dbReference>
<dbReference type="GO" id="GO:0003676">
    <property type="term" value="F:nucleic acid binding"/>
    <property type="evidence" value="ECO:0007669"/>
    <property type="project" value="InterPro"/>
</dbReference>
<comment type="caution">
    <text evidence="5">Lacks conserved residue(s) required for the propagation of feature annotation.</text>
</comment>
<dbReference type="KEGG" id="cohn:KCTCHS21_56420"/>
<dbReference type="EC" id="2.1.1.297" evidence="5"/>
<feature type="binding site" evidence="5">
    <location>
        <position position="212"/>
    </location>
    <ligand>
        <name>S-adenosyl-L-methionine</name>
        <dbReference type="ChEBI" id="CHEBI:59789"/>
    </ligand>
</feature>
<organism evidence="8 9">
    <name type="scientific">Cohnella abietis</name>
    <dbReference type="NCBI Taxonomy" id="2507935"/>
    <lineage>
        <taxon>Bacteria</taxon>
        <taxon>Bacillati</taxon>
        <taxon>Bacillota</taxon>
        <taxon>Bacilli</taxon>
        <taxon>Bacillales</taxon>
        <taxon>Paenibacillaceae</taxon>
        <taxon>Cohnella</taxon>
    </lineage>
</organism>
<sequence length="306" mass="34287">MNIEHEPKPLTLGSAWREGAKRLRQADVEEADADAELLLLYLLGINKTVLLRDLREPFPETKLEEWNSLLQRKRNGEPVQYIIGEQYFYGRAFEVTSSVLIPRPETELLAEAILNIADVLWPASDFNEMNGLTLLDVGTGSGILAITMASERPNWRITASDLSREALAVAGRNAGLNGVEERIEFVQGDLLQPFIARDELDDPKIIDILVSNPPYIPSSDIPHLQREVKDHEPLLALDGGEDGLNPYRIMSGQLRQLPQLPRLVGWEVGAGQAEDVAELLRAVTDWDEIRFIKDYAGIDRHVIAIK</sequence>
<dbReference type="InterPro" id="IPR040758">
    <property type="entry name" value="PrmC_N"/>
</dbReference>
<evidence type="ECO:0000313" key="8">
    <source>
        <dbReference type="EMBL" id="BBI36243.1"/>
    </source>
</evidence>
<feature type="binding site" evidence="5">
    <location>
        <begin position="138"/>
        <end position="142"/>
    </location>
    <ligand>
        <name>S-adenosyl-L-methionine</name>
        <dbReference type="ChEBI" id="CHEBI:59789"/>
    </ligand>
</feature>
<dbReference type="NCBIfam" id="TIGR00536">
    <property type="entry name" value="hemK_fam"/>
    <property type="match status" value="1"/>
</dbReference>
<evidence type="ECO:0000256" key="1">
    <source>
        <dbReference type="ARBA" id="ARBA00022603"/>
    </source>
</evidence>
<dbReference type="InterPro" id="IPR007848">
    <property type="entry name" value="Small_mtfrase_dom"/>
</dbReference>
<keyword evidence="3 5" id="KW-0949">S-adenosyl-L-methionine</keyword>
<dbReference type="GO" id="GO:0102559">
    <property type="term" value="F:peptide chain release factor N(5)-glutamine methyltransferase activity"/>
    <property type="evidence" value="ECO:0007669"/>
    <property type="project" value="UniProtKB-EC"/>
</dbReference>
<dbReference type="Gene3D" id="1.10.8.10">
    <property type="entry name" value="DNA helicase RuvA subunit, C-terminal domain"/>
    <property type="match status" value="1"/>
</dbReference>
<keyword evidence="2 5" id="KW-0808">Transferase</keyword>
<evidence type="ECO:0000313" key="9">
    <source>
        <dbReference type="Proteomes" id="UP000289856"/>
    </source>
</evidence>
<accession>A0A3T1DDS2</accession>
<evidence type="ECO:0000256" key="3">
    <source>
        <dbReference type="ARBA" id="ARBA00022691"/>
    </source>
</evidence>
<keyword evidence="9" id="KW-1185">Reference proteome</keyword>
<dbReference type="InterPro" id="IPR029063">
    <property type="entry name" value="SAM-dependent_MTases_sf"/>
</dbReference>
<dbReference type="GO" id="GO:0032259">
    <property type="term" value="P:methylation"/>
    <property type="evidence" value="ECO:0007669"/>
    <property type="project" value="UniProtKB-KW"/>
</dbReference>
<dbReference type="EMBL" id="AP019400">
    <property type="protein sequence ID" value="BBI36243.1"/>
    <property type="molecule type" value="Genomic_DNA"/>
</dbReference>
<dbReference type="CDD" id="cd02440">
    <property type="entry name" value="AdoMet_MTases"/>
    <property type="match status" value="1"/>
</dbReference>
<evidence type="ECO:0000256" key="2">
    <source>
        <dbReference type="ARBA" id="ARBA00022679"/>
    </source>
</evidence>
<proteinExistence type="inferred from homology"/>
<comment type="catalytic activity">
    <reaction evidence="4 5">
        <text>L-glutaminyl-[peptide chain release factor] + S-adenosyl-L-methionine = N(5)-methyl-L-glutaminyl-[peptide chain release factor] + S-adenosyl-L-homocysteine + H(+)</text>
        <dbReference type="Rhea" id="RHEA:42896"/>
        <dbReference type="Rhea" id="RHEA-COMP:10271"/>
        <dbReference type="Rhea" id="RHEA-COMP:10272"/>
        <dbReference type="ChEBI" id="CHEBI:15378"/>
        <dbReference type="ChEBI" id="CHEBI:30011"/>
        <dbReference type="ChEBI" id="CHEBI:57856"/>
        <dbReference type="ChEBI" id="CHEBI:59789"/>
        <dbReference type="ChEBI" id="CHEBI:61891"/>
        <dbReference type="EC" id="2.1.1.297"/>
    </reaction>
</comment>
<dbReference type="PROSITE" id="PS00092">
    <property type="entry name" value="N6_MTASE"/>
    <property type="match status" value="1"/>
</dbReference>
<evidence type="ECO:0000259" key="6">
    <source>
        <dbReference type="Pfam" id="PF05175"/>
    </source>
</evidence>
<dbReference type="NCBIfam" id="TIGR03534">
    <property type="entry name" value="RF_mod_PrmC"/>
    <property type="match status" value="1"/>
</dbReference>
<dbReference type="Proteomes" id="UP000289856">
    <property type="component" value="Chromosome"/>
</dbReference>
<reference evidence="8 9" key="1">
    <citation type="submission" date="2019-01" db="EMBL/GenBank/DDBJ databases">
        <title>Complete genome sequence of Cohnella hallensis HS21 isolated from Korean fir (Abies koreana) rhizospheric soil.</title>
        <authorList>
            <person name="Jiang L."/>
            <person name="Kang S.W."/>
            <person name="Kim S."/>
            <person name="Jung J."/>
            <person name="Kim C.Y."/>
            <person name="Kim D.H."/>
            <person name="Kim S.W."/>
            <person name="Lee J."/>
        </authorList>
    </citation>
    <scope>NUCLEOTIDE SEQUENCE [LARGE SCALE GENOMIC DNA]</scope>
    <source>
        <strain evidence="8 9">HS21</strain>
    </source>
</reference>
<dbReference type="RefSeq" id="WP_130615570.1">
    <property type="nucleotide sequence ID" value="NZ_AP019400.1"/>
</dbReference>
<dbReference type="InterPro" id="IPR050320">
    <property type="entry name" value="N5-glutamine_MTase"/>
</dbReference>
<comment type="function">
    <text evidence="5">Methylates the class 1 translation termination release factors RF1/PrfA and RF2/PrfB on the glutamine residue of the universally conserved GGQ motif.</text>
</comment>
<evidence type="ECO:0000256" key="4">
    <source>
        <dbReference type="ARBA" id="ARBA00048391"/>
    </source>
</evidence>
<protein>
    <recommendedName>
        <fullName evidence="5">Release factor glutamine methyltransferase</fullName>
        <shortName evidence="5">RF MTase</shortName>
        <ecNumber evidence="5">2.1.1.297</ecNumber>
    </recommendedName>
    <alternativeName>
        <fullName evidence="5">N5-glutamine methyltransferase PrmC</fullName>
    </alternativeName>
    <alternativeName>
        <fullName evidence="5">Protein-(glutamine-N5) MTase PrmC</fullName>
    </alternativeName>
    <alternativeName>
        <fullName evidence="5">Protein-glutamine N-methyltransferase PrmC</fullName>
    </alternativeName>
</protein>
<comment type="similarity">
    <text evidence="5">Belongs to the protein N5-glutamine methyltransferase family. PrmC subfamily.</text>
</comment>
<dbReference type="PANTHER" id="PTHR18895:SF74">
    <property type="entry name" value="MTRF1L RELEASE FACTOR GLUTAMINE METHYLTRANSFERASE"/>
    <property type="match status" value="1"/>
</dbReference>
<dbReference type="PANTHER" id="PTHR18895">
    <property type="entry name" value="HEMK METHYLTRANSFERASE"/>
    <property type="match status" value="1"/>
</dbReference>
<evidence type="ECO:0000259" key="7">
    <source>
        <dbReference type="Pfam" id="PF17827"/>
    </source>
</evidence>
<gene>
    <name evidence="5 8" type="primary">prmC</name>
    <name evidence="8" type="ORF">KCTCHS21_56420</name>
</gene>
<feature type="binding site" evidence="5">
    <location>
        <position position="161"/>
    </location>
    <ligand>
        <name>S-adenosyl-L-methionine</name>
        <dbReference type="ChEBI" id="CHEBI:59789"/>
    </ligand>
</feature>
<feature type="domain" description="Release factor glutamine methyltransferase N-terminal" evidence="7">
    <location>
        <begin position="15"/>
        <end position="84"/>
    </location>
</feature>
<feature type="binding site" evidence="5">
    <location>
        <begin position="212"/>
        <end position="215"/>
    </location>
    <ligand>
        <name>substrate</name>
    </ligand>
</feature>
<dbReference type="InterPro" id="IPR002052">
    <property type="entry name" value="DNA_methylase_N6_adenine_CS"/>
</dbReference>
<feature type="domain" description="Methyltransferase small" evidence="6">
    <location>
        <begin position="131"/>
        <end position="215"/>
    </location>
</feature>
<dbReference type="Pfam" id="PF05175">
    <property type="entry name" value="MTS"/>
    <property type="match status" value="1"/>
</dbReference>
<dbReference type="AlphaFoldDB" id="A0A3T1DDS2"/>
<dbReference type="HAMAP" id="MF_02126">
    <property type="entry name" value="RF_methyltr_PrmC"/>
    <property type="match status" value="1"/>
</dbReference>
<evidence type="ECO:0000256" key="5">
    <source>
        <dbReference type="HAMAP-Rule" id="MF_02126"/>
    </source>
</evidence>
<dbReference type="Pfam" id="PF17827">
    <property type="entry name" value="PrmC_N"/>
    <property type="match status" value="1"/>
</dbReference>
<dbReference type="InterPro" id="IPR019874">
    <property type="entry name" value="RF_methyltr_PrmC"/>
</dbReference>
<dbReference type="OrthoDB" id="9800643at2"/>
<dbReference type="InterPro" id="IPR004556">
    <property type="entry name" value="HemK-like"/>
</dbReference>